<dbReference type="Pfam" id="PF20009">
    <property type="entry name" value="GEVED"/>
    <property type="match status" value="1"/>
</dbReference>
<evidence type="ECO:0000313" key="3">
    <source>
        <dbReference type="Proteomes" id="UP000479293"/>
    </source>
</evidence>
<evidence type="ECO:0000259" key="1">
    <source>
        <dbReference type="Pfam" id="PF20009"/>
    </source>
</evidence>
<keyword evidence="3" id="KW-1185">Reference proteome</keyword>
<dbReference type="AlphaFoldDB" id="A0A7C9F7L4"/>
<organism evidence="2 3">
    <name type="scientific">Salmonirosea aquatica</name>
    <dbReference type="NCBI Taxonomy" id="2654236"/>
    <lineage>
        <taxon>Bacteria</taxon>
        <taxon>Pseudomonadati</taxon>
        <taxon>Bacteroidota</taxon>
        <taxon>Cytophagia</taxon>
        <taxon>Cytophagales</taxon>
        <taxon>Spirosomataceae</taxon>
        <taxon>Salmonirosea</taxon>
    </lineage>
</organism>
<dbReference type="InterPro" id="IPR045474">
    <property type="entry name" value="GEVED"/>
</dbReference>
<proteinExistence type="predicted"/>
<dbReference type="EMBL" id="WHLY01000002">
    <property type="protein sequence ID" value="MPR35466.1"/>
    <property type="molecule type" value="Genomic_DNA"/>
</dbReference>
<reference evidence="2 3" key="1">
    <citation type="submission" date="2019-10" db="EMBL/GenBank/DDBJ databases">
        <title>Draft Genome Sequence of Cytophagaceae sp. SJW1-29.</title>
        <authorList>
            <person name="Choi A."/>
        </authorList>
    </citation>
    <scope>NUCLEOTIDE SEQUENCE [LARGE SCALE GENOMIC DNA]</scope>
    <source>
        <strain evidence="2 3">SJW1-29</strain>
    </source>
</reference>
<feature type="domain" description="GEVED" evidence="1">
    <location>
        <begin position="376"/>
        <end position="453"/>
    </location>
</feature>
<comment type="caution">
    <text evidence="2">The sequence shown here is derived from an EMBL/GenBank/DDBJ whole genome shotgun (WGS) entry which is preliminary data.</text>
</comment>
<accession>A0A7C9F7L4</accession>
<dbReference type="Proteomes" id="UP000479293">
    <property type="component" value="Unassembled WGS sequence"/>
</dbReference>
<name>A0A7C9F7L4_9BACT</name>
<gene>
    <name evidence="2" type="ORF">GBK04_19455</name>
</gene>
<sequence>MPIRYGLFNQLDMSQVMLATEMGVWATNNFLATNPTWAAINNSLAHVRCDWLHYRAADGQVAVGTHGRGMFSTDAFSTANAPISLTITSTLPASICKGLSFPIEIFATGAFSQGNEFQLELSNSSGSFTSGTVLIGTSATTTVTALIPDTEDLPVGSNYYIRAKSTAPEAFSVEAGPFTISEGGLLFAATMPVVSDPTPDGFTVAASLNAPGKAYFVVLGDNAPVPTNEQIKNGKAPDDKTALKWGVLDIPAANTTASLLVSGLMPGINYDVYFFKEATGPITSCAGELPVKRDILTSGSPLAYCVPTYSQGCSLGVVVADFQLTNTNLTYFNTGCSPGSFGYFGNTSTPLAQGQSYPFVFKTYIDSTGTYYPQHIAIWIDLNRNGTFEVSERLYRSTGTSVSNTWSGTLAIPANATPGMTRLRIRTQYAEHGTVDDPCETYAYGEAEDHLITLEDNSVIVSAQTGDWDMGTTWVGGQAPTGNQKVIIQPGHIVRINGLSVSAKEVSLVNGTLDVVNNGLLLLNGQ</sequence>
<evidence type="ECO:0000313" key="2">
    <source>
        <dbReference type="EMBL" id="MPR35466.1"/>
    </source>
</evidence>
<protein>
    <recommendedName>
        <fullName evidence="1">GEVED domain-containing protein</fullName>
    </recommendedName>
</protein>